<dbReference type="GO" id="GO:0006352">
    <property type="term" value="P:DNA-templated transcription initiation"/>
    <property type="evidence" value="ECO:0007669"/>
    <property type="project" value="InterPro"/>
</dbReference>
<evidence type="ECO:0000259" key="8">
    <source>
        <dbReference type="Pfam" id="PF08281"/>
    </source>
</evidence>
<dbReference type="SUPFAM" id="SSF88946">
    <property type="entry name" value="Sigma2 domain of RNA polymerase sigma factors"/>
    <property type="match status" value="1"/>
</dbReference>
<dbReference type="Pfam" id="PF08281">
    <property type="entry name" value="Sigma70_r4_2"/>
    <property type="match status" value="1"/>
</dbReference>
<dbReference type="NCBIfam" id="TIGR02937">
    <property type="entry name" value="sigma70-ECF"/>
    <property type="match status" value="1"/>
</dbReference>
<feature type="domain" description="RNA polymerase sigma factor 70 region 4 type 2" evidence="8">
    <location>
        <begin position="136"/>
        <end position="187"/>
    </location>
</feature>
<dbReference type="InterPro" id="IPR014284">
    <property type="entry name" value="RNA_pol_sigma-70_dom"/>
</dbReference>
<keyword evidence="2" id="KW-0805">Transcription regulation</keyword>
<evidence type="ECO:0000256" key="5">
    <source>
        <dbReference type="ARBA" id="ARBA00023163"/>
    </source>
</evidence>
<name>A0A502FU31_9SPHN</name>
<keyword evidence="3" id="KW-0731">Sigma factor</keyword>
<reference evidence="9 10" key="1">
    <citation type="journal article" date="2019" name="Environ. Microbiol.">
        <title>Species interactions and distinct microbial communities in high Arctic permafrost affected cryosols are associated with the CH4 and CO2 gas fluxes.</title>
        <authorList>
            <person name="Altshuler I."/>
            <person name="Hamel J."/>
            <person name="Turney S."/>
            <person name="Magnuson E."/>
            <person name="Levesque R."/>
            <person name="Greer C."/>
            <person name="Whyte L.G."/>
        </authorList>
    </citation>
    <scope>NUCLEOTIDE SEQUENCE [LARGE SCALE GENOMIC DNA]</scope>
    <source>
        <strain evidence="9 10">E6.1</strain>
    </source>
</reference>
<keyword evidence="4" id="KW-0238">DNA-binding</keyword>
<dbReference type="InterPro" id="IPR007627">
    <property type="entry name" value="RNA_pol_sigma70_r2"/>
</dbReference>
<evidence type="ECO:0000313" key="9">
    <source>
        <dbReference type="EMBL" id="TPG52616.1"/>
    </source>
</evidence>
<dbReference type="Gene3D" id="1.10.10.10">
    <property type="entry name" value="Winged helix-like DNA-binding domain superfamily/Winged helix DNA-binding domain"/>
    <property type="match status" value="1"/>
</dbReference>
<dbReference type="Pfam" id="PF04542">
    <property type="entry name" value="Sigma70_r2"/>
    <property type="match status" value="1"/>
</dbReference>
<comment type="similarity">
    <text evidence="1">Belongs to the sigma-70 factor family. ECF subfamily.</text>
</comment>
<dbReference type="PANTHER" id="PTHR43133">
    <property type="entry name" value="RNA POLYMERASE ECF-TYPE SIGMA FACTO"/>
    <property type="match status" value="1"/>
</dbReference>
<dbReference type="GO" id="GO:0003677">
    <property type="term" value="F:DNA binding"/>
    <property type="evidence" value="ECO:0007669"/>
    <property type="project" value="UniProtKB-KW"/>
</dbReference>
<dbReference type="Proteomes" id="UP000319931">
    <property type="component" value="Unassembled WGS sequence"/>
</dbReference>
<feature type="region of interest" description="Disordered" evidence="6">
    <location>
        <begin position="1"/>
        <end position="23"/>
    </location>
</feature>
<evidence type="ECO:0000256" key="6">
    <source>
        <dbReference type="SAM" id="MobiDB-lite"/>
    </source>
</evidence>
<proteinExistence type="inferred from homology"/>
<evidence type="ECO:0000256" key="1">
    <source>
        <dbReference type="ARBA" id="ARBA00010641"/>
    </source>
</evidence>
<evidence type="ECO:0000313" key="10">
    <source>
        <dbReference type="Proteomes" id="UP000319931"/>
    </source>
</evidence>
<keyword evidence="10" id="KW-1185">Reference proteome</keyword>
<evidence type="ECO:0000259" key="7">
    <source>
        <dbReference type="Pfam" id="PF04542"/>
    </source>
</evidence>
<dbReference type="InterPro" id="IPR036388">
    <property type="entry name" value="WH-like_DNA-bd_sf"/>
</dbReference>
<dbReference type="SUPFAM" id="SSF88659">
    <property type="entry name" value="Sigma3 and sigma4 domains of RNA polymerase sigma factors"/>
    <property type="match status" value="1"/>
</dbReference>
<dbReference type="InterPro" id="IPR013249">
    <property type="entry name" value="RNA_pol_sigma70_r4_t2"/>
</dbReference>
<organism evidence="9 10">
    <name type="scientific">Sphingomonas glacialis</name>
    <dbReference type="NCBI Taxonomy" id="658225"/>
    <lineage>
        <taxon>Bacteria</taxon>
        <taxon>Pseudomonadati</taxon>
        <taxon>Pseudomonadota</taxon>
        <taxon>Alphaproteobacteria</taxon>
        <taxon>Sphingomonadales</taxon>
        <taxon>Sphingomonadaceae</taxon>
        <taxon>Sphingomonas</taxon>
    </lineage>
</organism>
<dbReference type="InterPro" id="IPR039425">
    <property type="entry name" value="RNA_pol_sigma-70-like"/>
</dbReference>
<dbReference type="AlphaFoldDB" id="A0A502FU31"/>
<dbReference type="OrthoDB" id="7628065at2"/>
<protein>
    <submittedName>
        <fullName evidence="9">RNA polymerase sigma factor</fullName>
    </submittedName>
</protein>
<comment type="caution">
    <text evidence="9">The sequence shown here is derived from an EMBL/GenBank/DDBJ whole genome shotgun (WGS) entry which is preliminary data.</text>
</comment>
<dbReference type="PANTHER" id="PTHR43133:SF8">
    <property type="entry name" value="RNA POLYMERASE SIGMA FACTOR HI_1459-RELATED"/>
    <property type="match status" value="1"/>
</dbReference>
<feature type="domain" description="RNA polymerase sigma-70 region 2" evidence="7">
    <location>
        <begin position="42"/>
        <end position="101"/>
    </location>
</feature>
<dbReference type="GO" id="GO:0016987">
    <property type="term" value="F:sigma factor activity"/>
    <property type="evidence" value="ECO:0007669"/>
    <property type="project" value="UniProtKB-KW"/>
</dbReference>
<keyword evidence="5" id="KW-0804">Transcription</keyword>
<evidence type="ECO:0000256" key="2">
    <source>
        <dbReference type="ARBA" id="ARBA00023015"/>
    </source>
</evidence>
<gene>
    <name evidence="9" type="ORF">EAH76_12030</name>
</gene>
<dbReference type="Gene3D" id="1.10.1740.10">
    <property type="match status" value="1"/>
</dbReference>
<evidence type="ECO:0000256" key="4">
    <source>
        <dbReference type="ARBA" id="ARBA00023125"/>
    </source>
</evidence>
<dbReference type="EMBL" id="RCZC01000003">
    <property type="protein sequence ID" value="TPG52616.1"/>
    <property type="molecule type" value="Genomic_DNA"/>
</dbReference>
<evidence type="ECO:0000256" key="3">
    <source>
        <dbReference type="ARBA" id="ARBA00023082"/>
    </source>
</evidence>
<accession>A0A502FU31</accession>
<sequence>MPSGRFPFPQLDPARAMSHPPLMNQLGDHGDEVLLRAAFQFRAALIHYFRRKHADPNELEDLAQEVFVRIAARRSAEPVANVGAYVFQTAASVLGDRHRRRVVRHAEDHVAFDSARHAEFDIDASRIVEARQDLRAAVDLLGMLPERTRIVFELRRFDGHPYADIAIKLGISVSAVEKHMLRATRRLLSFAQEAK</sequence>
<dbReference type="InterPro" id="IPR013325">
    <property type="entry name" value="RNA_pol_sigma_r2"/>
</dbReference>
<dbReference type="InterPro" id="IPR013324">
    <property type="entry name" value="RNA_pol_sigma_r3/r4-like"/>
</dbReference>